<dbReference type="RefSeq" id="WP_074791384.1">
    <property type="nucleotide sequence ID" value="NZ_FOAD01000001.1"/>
</dbReference>
<dbReference type="InterPro" id="IPR017871">
    <property type="entry name" value="ABC_transporter-like_CS"/>
</dbReference>
<keyword evidence="2" id="KW-0813">Transport</keyword>
<dbReference type="PANTHER" id="PTHR43297">
    <property type="entry name" value="OLIGOPEPTIDE TRANSPORT ATP-BINDING PROTEIN APPD"/>
    <property type="match status" value="1"/>
</dbReference>
<keyword evidence="3" id="KW-1003">Cell membrane</keyword>
<dbReference type="InterPro" id="IPR027417">
    <property type="entry name" value="P-loop_NTPase"/>
</dbReference>
<dbReference type="EC" id="7.2.2.11" evidence="10"/>
<dbReference type="SUPFAM" id="SSF52540">
    <property type="entry name" value="P-loop containing nucleoside triphosphate hydrolases"/>
    <property type="match status" value="2"/>
</dbReference>
<dbReference type="GO" id="GO:0005886">
    <property type="term" value="C:plasma membrane"/>
    <property type="evidence" value="ECO:0007669"/>
    <property type="project" value="UniProtKB-SubCell"/>
</dbReference>
<comment type="subunit">
    <text evidence="9">The complex is composed of two ATP-binding proteins (NikD and NikE), two transmembrane proteins (NikB and NikC) and a solute-binding protein (NikA).</text>
</comment>
<evidence type="ECO:0000256" key="11">
    <source>
        <dbReference type="ARBA" id="ARBA00044143"/>
    </source>
</evidence>
<dbReference type="NCBIfam" id="NF007739">
    <property type="entry name" value="PRK10419.1"/>
    <property type="match status" value="5"/>
</dbReference>
<feature type="region of interest" description="Disordered" evidence="13">
    <location>
        <begin position="796"/>
        <end position="825"/>
    </location>
</feature>
<evidence type="ECO:0000259" key="14">
    <source>
        <dbReference type="PROSITE" id="PS50893"/>
    </source>
</evidence>
<evidence type="ECO:0000256" key="3">
    <source>
        <dbReference type="ARBA" id="ARBA00022475"/>
    </source>
</evidence>
<dbReference type="NCBIfam" id="NF008453">
    <property type="entry name" value="PRK11308.1"/>
    <property type="match status" value="4"/>
</dbReference>
<dbReference type="Pfam" id="PF08352">
    <property type="entry name" value="oligo_HPY"/>
    <property type="match status" value="2"/>
</dbReference>
<dbReference type="InterPro" id="IPR050388">
    <property type="entry name" value="ABC_Ni/Peptide_Import"/>
</dbReference>
<evidence type="ECO:0000256" key="8">
    <source>
        <dbReference type="ARBA" id="ARBA00023136"/>
    </source>
</evidence>
<feature type="domain" description="ABC transporter" evidence="14">
    <location>
        <begin position="5"/>
        <end position="297"/>
    </location>
</feature>
<dbReference type="GO" id="GO:0015833">
    <property type="term" value="P:peptide transport"/>
    <property type="evidence" value="ECO:0007669"/>
    <property type="project" value="InterPro"/>
</dbReference>
<keyword evidence="5 15" id="KW-0067">ATP-binding</keyword>
<evidence type="ECO:0000256" key="12">
    <source>
        <dbReference type="ARBA" id="ARBA00048610"/>
    </source>
</evidence>
<dbReference type="GO" id="GO:0016887">
    <property type="term" value="F:ATP hydrolysis activity"/>
    <property type="evidence" value="ECO:0007669"/>
    <property type="project" value="InterPro"/>
</dbReference>
<proteinExistence type="predicted"/>
<dbReference type="InterPro" id="IPR003439">
    <property type="entry name" value="ABC_transporter-like_ATP-bd"/>
</dbReference>
<evidence type="ECO:0000256" key="7">
    <source>
        <dbReference type="ARBA" id="ARBA00023065"/>
    </source>
</evidence>
<dbReference type="Proteomes" id="UP000183894">
    <property type="component" value="Unassembled WGS sequence"/>
</dbReference>
<keyword evidence="7" id="KW-0406">Ion transport</keyword>
<keyword evidence="6" id="KW-1278">Translocase</keyword>
<dbReference type="SMART" id="SM00382">
    <property type="entry name" value="AAA"/>
    <property type="match status" value="2"/>
</dbReference>
<name>A0A1H7GEI2_HALLR</name>
<dbReference type="OrthoDB" id="18209at2157"/>
<dbReference type="InterPro" id="IPR003593">
    <property type="entry name" value="AAA+_ATPase"/>
</dbReference>
<evidence type="ECO:0000256" key="5">
    <source>
        <dbReference type="ARBA" id="ARBA00022840"/>
    </source>
</evidence>
<evidence type="ECO:0000256" key="4">
    <source>
        <dbReference type="ARBA" id="ARBA00022741"/>
    </source>
</evidence>
<comment type="subcellular location">
    <subcellularLocation>
        <location evidence="1">Cell membrane</location>
        <topology evidence="1">Peripheral membrane protein</topology>
    </subcellularLocation>
</comment>
<evidence type="ECO:0000256" key="1">
    <source>
        <dbReference type="ARBA" id="ARBA00004202"/>
    </source>
</evidence>
<dbReference type="PANTHER" id="PTHR43297:SF13">
    <property type="entry name" value="NICKEL ABC TRANSPORTER, ATP-BINDING PROTEIN"/>
    <property type="match status" value="1"/>
</dbReference>
<dbReference type="PROSITE" id="PS50893">
    <property type="entry name" value="ABC_TRANSPORTER_2"/>
    <property type="match status" value="2"/>
</dbReference>
<organism evidence="15 16">
    <name type="scientific">Haloferax larsenii</name>
    <dbReference type="NCBI Taxonomy" id="302484"/>
    <lineage>
        <taxon>Archaea</taxon>
        <taxon>Methanobacteriati</taxon>
        <taxon>Methanobacteriota</taxon>
        <taxon>Stenosarchaea group</taxon>
        <taxon>Halobacteria</taxon>
        <taxon>Halobacteriales</taxon>
        <taxon>Haloferacaceae</taxon>
        <taxon>Haloferax</taxon>
    </lineage>
</organism>
<dbReference type="Pfam" id="PF00005">
    <property type="entry name" value="ABC_tran"/>
    <property type="match status" value="2"/>
</dbReference>
<dbReference type="AlphaFoldDB" id="A0A1H7GEI2"/>
<evidence type="ECO:0000256" key="6">
    <source>
        <dbReference type="ARBA" id="ARBA00022967"/>
    </source>
</evidence>
<feature type="domain" description="ABC transporter" evidence="14">
    <location>
        <begin position="388"/>
        <end position="729"/>
    </location>
</feature>
<keyword evidence="8" id="KW-0472">Membrane</keyword>
<sequence length="900" mass="98166">MTSLLSLSDLRTQFSTDRGRVKAVDGLDLTIREGETVGLVGESGSGKSVTALSTMGLVDDPGEIVSGSVELNSPHLADEFRENYNDPGFVDGDIVDLVSAPEEALRTIRGSEIGMIFQDPMTSLNPSLTVGEQVAESLRLHQYGGRRKDSWLNAVRELLPRISRDVDDEIVERTIEVLESVGIPEPGARVDEYPHEFSGGMRQRVLIAIALACQPRILVADEPTTALDVTIQAQILDLIDDLQEDLGMSVLMITHDLGVVAETCDRVAVMYAGEIVEEGPVEEIFHNPSHPYTYALLESLPNEEKERLTPIDGNVPDLIDMPDGCHFAPRCPWAKEECTAGEIPYKQHSGEGVDHRSKCVLDEFDKSEYGHDGIGAWSDSGPSDEPLVEVDGLQKYYQQGDGVLDRVLGSNKESVKAVDGIDFTVYEGETLGLVGESGCGKSTAGRALLHLTPPTDGRVVFSGTDLSDLDSDGLRGMRRDMQMIFQDPLSSLDPRMTVGQTIREPLDVHDLPVSDPEVRGEAEVEISGIDSGSVTVTADDEIDAIVGSSNGVATAHVSVTVADGEVDVSVDERLRLDVEVERTGDTVSAVDVTVSPGHSDRERRRRRVHQLLDAVGLEVGQYDRYPHELSGGQRQRVGIARALAVDPDFIVADEPVSALDVSVQAQIINLLEDLQERFGLTYLFIAHDLSVVRHISDRVAVMYLGEIVEVADTDELFDDPRHPYTRALLSAIPEPDPSADTGDRIILEGDVPSPINPPSGCHFRTRCPQVIPPEDIDIEQEAYREVMDLRQRIERETLDTSVAPDGASIDGEPEEPATVSADGGVTDRDAVVEQLRESHLSHTLSPDNRAVVDRALGHVVDDEWDTASEVLRERFESVCERDAPTLGTDEHPAACHLLDD</sequence>
<evidence type="ECO:0000313" key="15">
    <source>
        <dbReference type="EMBL" id="SEK34890.1"/>
    </source>
</evidence>
<dbReference type="Gene3D" id="3.40.50.300">
    <property type="entry name" value="P-loop containing nucleotide triphosphate hydrolases"/>
    <property type="match status" value="3"/>
</dbReference>
<dbReference type="InterPro" id="IPR013563">
    <property type="entry name" value="Oligopep_ABC_C"/>
</dbReference>
<dbReference type="PROSITE" id="PS00211">
    <property type="entry name" value="ABC_TRANSPORTER_1"/>
    <property type="match status" value="2"/>
</dbReference>
<dbReference type="EMBL" id="FOAD01000001">
    <property type="protein sequence ID" value="SEK34890.1"/>
    <property type="molecule type" value="Genomic_DNA"/>
</dbReference>
<comment type="catalytic activity">
    <reaction evidence="12">
        <text>Ni(2+)(out) + ATP + H2O = Ni(2+)(in) + ADP + phosphate + H(+)</text>
        <dbReference type="Rhea" id="RHEA:15557"/>
        <dbReference type="ChEBI" id="CHEBI:15377"/>
        <dbReference type="ChEBI" id="CHEBI:15378"/>
        <dbReference type="ChEBI" id="CHEBI:30616"/>
        <dbReference type="ChEBI" id="CHEBI:43474"/>
        <dbReference type="ChEBI" id="CHEBI:49786"/>
        <dbReference type="ChEBI" id="CHEBI:456216"/>
        <dbReference type="EC" id="7.2.2.11"/>
    </reaction>
    <physiologicalReaction direction="left-to-right" evidence="12">
        <dbReference type="Rhea" id="RHEA:15558"/>
    </physiologicalReaction>
</comment>
<evidence type="ECO:0000256" key="10">
    <source>
        <dbReference type="ARBA" id="ARBA00039098"/>
    </source>
</evidence>
<gene>
    <name evidence="15" type="ORF">SAMN04488691_101256</name>
</gene>
<evidence type="ECO:0000313" key="16">
    <source>
        <dbReference type="Proteomes" id="UP000183894"/>
    </source>
</evidence>
<evidence type="ECO:0000256" key="9">
    <source>
        <dbReference type="ARBA" id="ARBA00038669"/>
    </source>
</evidence>
<protein>
    <recommendedName>
        <fullName evidence="11">Nickel import system ATP-binding protein NikD</fullName>
        <ecNumber evidence="10">7.2.2.11</ecNumber>
    </recommendedName>
</protein>
<reference evidence="15 16" key="1">
    <citation type="submission" date="2016-10" db="EMBL/GenBank/DDBJ databases">
        <authorList>
            <person name="de Groot N.N."/>
        </authorList>
    </citation>
    <scope>NUCLEOTIDE SEQUENCE [LARGE SCALE GENOMIC DNA]</scope>
    <source>
        <strain evidence="15 16">CDM_5</strain>
    </source>
</reference>
<evidence type="ECO:0000256" key="13">
    <source>
        <dbReference type="SAM" id="MobiDB-lite"/>
    </source>
</evidence>
<dbReference type="NCBIfam" id="TIGR01727">
    <property type="entry name" value="oligo_HPY"/>
    <property type="match status" value="2"/>
</dbReference>
<dbReference type="GO" id="GO:0015413">
    <property type="term" value="F:ABC-type nickel transporter activity"/>
    <property type="evidence" value="ECO:0007669"/>
    <property type="project" value="UniProtKB-EC"/>
</dbReference>
<keyword evidence="4" id="KW-0547">Nucleotide-binding</keyword>
<dbReference type="CDD" id="cd03257">
    <property type="entry name" value="ABC_NikE_OppD_transporters"/>
    <property type="match status" value="2"/>
</dbReference>
<dbReference type="GO" id="GO:0005524">
    <property type="term" value="F:ATP binding"/>
    <property type="evidence" value="ECO:0007669"/>
    <property type="project" value="UniProtKB-KW"/>
</dbReference>
<accession>A0A1H7GEI2</accession>
<evidence type="ECO:0000256" key="2">
    <source>
        <dbReference type="ARBA" id="ARBA00022448"/>
    </source>
</evidence>